<comment type="cofactor">
    <cofactor evidence="1">
        <name>pyridoxal 5'-phosphate</name>
        <dbReference type="ChEBI" id="CHEBI:597326"/>
    </cofactor>
</comment>
<dbReference type="Gene3D" id="3.30.1490.20">
    <property type="entry name" value="ATP-grasp fold, A domain"/>
    <property type="match status" value="1"/>
</dbReference>
<evidence type="ECO:0000256" key="4">
    <source>
        <dbReference type="ARBA" id="ARBA00023239"/>
    </source>
</evidence>
<gene>
    <name evidence="7" type="ORF">HK099_002941</name>
</gene>
<dbReference type="GO" id="GO:0005524">
    <property type="term" value="F:ATP binding"/>
    <property type="evidence" value="ECO:0007669"/>
    <property type="project" value="UniProtKB-UniRule"/>
</dbReference>
<keyword evidence="3" id="KW-0663">Pyridoxal phosphate</keyword>
<comment type="similarity">
    <text evidence="2">Belongs to the threonine aldolase family.</text>
</comment>
<dbReference type="NCBIfam" id="NF041359">
    <property type="entry name" value="GntG_guanitoxin"/>
    <property type="match status" value="1"/>
</dbReference>
<dbReference type="Proteomes" id="UP001211065">
    <property type="component" value="Unassembled WGS sequence"/>
</dbReference>
<keyword evidence="5" id="KW-0547">Nucleotide-binding</keyword>
<dbReference type="InterPro" id="IPR001597">
    <property type="entry name" value="ArAA_b-elim_lyase/Thr_aldolase"/>
</dbReference>
<keyword evidence="8" id="KW-1185">Reference proteome</keyword>
<dbReference type="SUPFAM" id="SSF56059">
    <property type="entry name" value="Glutathione synthetase ATP-binding domain-like"/>
    <property type="match status" value="1"/>
</dbReference>
<comment type="caution">
    <text evidence="7">The sequence shown here is derived from an EMBL/GenBank/DDBJ whole genome shotgun (WGS) entry which is preliminary data.</text>
</comment>
<protein>
    <recommendedName>
        <fullName evidence="6">ATP-grasp domain-containing protein</fullName>
    </recommendedName>
</protein>
<dbReference type="Pfam" id="PF01212">
    <property type="entry name" value="Beta_elim_lyase"/>
    <property type="match status" value="1"/>
</dbReference>
<dbReference type="InterPro" id="IPR015422">
    <property type="entry name" value="PyrdxlP-dep_Trfase_small"/>
</dbReference>
<dbReference type="FunFam" id="3.40.640.10:FF:000030">
    <property type="entry name" value="Low-specificity L-threonine aldolase"/>
    <property type="match status" value="1"/>
</dbReference>
<dbReference type="GO" id="GO:0006545">
    <property type="term" value="P:glycine biosynthetic process"/>
    <property type="evidence" value="ECO:0007669"/>
    <property type="project" value="TreeGrafter"/>
</dbReference>
<dbReference type="InterPro" id="IPR015424">
    <property type="entry name" value="PyrdxlP-dep_Trfase"/>
</dbReference>
<evidence type="ECO:0000256" key="1">
    <source>
        <dbReference type="ARBA" id="ARBA00001933"/>
    </source>
</evidence>
<feature type="domain" description="ATP-grasp" evidence="6">
    <location>
        <begin position="145"/>
        <end position="334"/>
    </location>
</feature>
<dbReference type="Pfam" id="PF13535">
    <property type="entry name" value="ATP-grasp_4"/>
    <property type="match status" value="1"/>
</dbReference>
<evidence type="ECO:0000313" key="8">
    <source>
        <dbReference type="Proteomes" id="UP001211065"/>
    </source>
</evidence>
<evidence type="ECO:0000313" key="7">
    <source>
        <dbReference type="EMBL" id="KAJ3221937.1"/>
    </source>
</evidence>
<reference evidence="7" key="1">
    <citation type="submission" date="2020-05" db="EMBL/GenBank/DDBJ databases">
        <title>Phylogenomic resolution of chytrid fungi.</title>
        <authorList>
            <person name="Stajich J.E."/>
            <person name="Amses K."/>
            <person name="Simmons R."/>
            <person name="Seto K."/>
            <person name="Myers J."/>
            <person name="Bonds A."/>
            <person name="Quandt C.A."/>
            <person name="Barry K."/>
            <person name="Liu P."/>
            <person name="Grigoriev I."/>
            <person name="Longcore J.E."/>
            <person name="James T.Y."/>
        </authorList>
    </citation>
    <scope>NUCLEOTIDE SEQUENCE</scope>
    <source>
        <strain evidence="7">JEL0476</strain>
    </source>
</reference>
<dbReference type="InterPro" id="IPR015421">
    <property type="entry name" value="PyrdxlP-dep_Trfase_major"/>
</dbReference>
<dbReference type="GO" id="GO:0008732">
    <property type="term" value="F:L-allo-threonine aldolase activity"/>
    <property type="evidence" value="ECO:0007669"/>
    <property type="project" value="TreeGrafter"/>
</dbReference>
<proteinExistence type="inferred from homology"/>
<keyword evidence="5" id="KW-0067">ATP-binding</keyword>
<sequence>MGEKIIKHTITRTPDVVPQTLVLLMDSYDSNRSLFEITDSKFMTIDIIHIKNDHLPQQMANFDRMNKKDTQSFKHHIIDEILYEHYYTCIKEIQNKTTIGAIAVSSRKESLVEISARLRVEFAIPVGTDLACATLFVDKHKMKQKVLEKNIVTALMSDAVLSKGNELIKETGFPVVLKPTKETGSKGVQIIRNRTDFELQLKDIQGKSSQYILEQYIDGDLYRVDGSIENGEIKFFAAFHENPSNYEYFTNRLPLAEVLVKDPQEKKDMKKIANEVITAFKFLNGVFHLELLKNKIDKKFYFLEIAARPGGGAARTIMARHGADLTVQMIRLESGLKGEFLDLPDELHFASVSFLTPDRNKTFIFDSINLPEKVYYKTLKTIDAPCGGKIMGEYDAVNIYFTCTDEKLLLQEVNKCKESLKVTYRSKSALFLPPEVSKGIDLRSDTLTTQSEGMRLYMLNASMGDDCFGENTTVAELEKYCAKLVGKEAAIFVPTGTMSNQIAIRAHTRPGDEVILDACYHINFYESAPTAAFGHVSTNLIRADRGIFSVKDIQKVIDSKPRGPLYSKTKLILLENTINAGGGAVLPLENLKEIKKFADTEKFKIHMDGARLLNASVAAKMKPSELAKYADSVGICFAKGLGAPFGSILCGDREFIDRAKIYRKWFGGALHQAGFMAAAAQYSLNEDWENILQRDHDNAKFIESALQNILPIEKVTEVETNIVIVDLDGLCEKMEMIEALRNNGVLAFPWCDNKIRFITSRNVASFKEINTATDIICETFKQFIKL</sequence>
<evidence type="ECO:0000259" key="6">
    <source>
        <dbReference type="PROSITE" id="PS50975"/>
    </source>
</evidence>
<dbReference type="InterPro" id="IPR011761">
    <property type="entry name" value="ATP-grasp"/>
</dbReference>
<organism evidence="7 8">
    <name type="scientific">Clydaea vesicula</name>
    <dbReference type="NCBI Taxonomy" id="447962"/>
    <lineage>
        <taxon>Eukaryota</taxon>
        <taxon>Fungi</taxon>
        <taxon>Fungi incertae sedis</taxon>
        <taxon>Chytridiomycota</taxon>
        <taxon>Chytridiomycota incertae sedis</taxon>
        <taxon>Chytridiomycetes</taxon>
        <taxon>Lobulomycetales</taxon>
        <taxon>Lobulomycetaceae</taxon>
        <taxon>Clydaea</taxon>
    </lineage>
</organism>
<dbReference type="PANTHER" id="PTHR48097:SF9">
    <property type="entry name" value="L-THREONINE ALDOLASE"/>
    <property type="match status" value="1"/>
</dbReference>
<name>A0AAD5U285_9FUNG</name>
<dbReference type="PANTHER" id="PTHR48097">
    <property type="entry name" value="L-THREONINE ALDOLASE-RELATED"/>
    <property type="match status" value="1"/>
</dbReference>
<dbReference type="GO" id="GO:0006567">
    <property type="term" value="P:L-threonine catabolic process"/>
    <property type="evidence" value="ECO:0007669"/>
    <property type="project" value="TreeGrafter"/>
</dbReference>
<dbReference type="InterPro" id="IPR023603">
    <property type="entry name" value="Low_specificity_L-TA-like"/>
</dbReference>
<dbReference type="PROSITE" id="PS50975">
    <property type="entry name" value="ATP_GRASP"/>
    <property type="match status" value="1"/>
</dbReference>
<dbReference type="GO" id="GO:0046872">
    <property type="term" value="F:metal ion binding"/>
    <property type="evidence" value="ECO:0007669"/>
    <property type="project" value="InterPro"/>
</dbReference>
<accession>A0AAD5U285</accession>
<evidence type="ECO:0000256" key="5">
    <source>
        <dbReference type="PROSITE-ProRule" id="PRU00409"/>
    </source>
</evidence>
<dbReference type="GO" id="GO:0005829">
    <property type="term" value="C:cytosol"/>
    <property type="evidence" value="ECO:0007669"/>
    <property type="project" value="TreeGrafter"/>
</dbReference>
<dbReference type="InterPro" id="IPR013815">
    <property type="entry name" value="ATP_grasp_subdomain_1"/>
</dbReference>
<dbReference type="EMBL" id="JADGJW010000200">
    <property type="protein sequence ID" value="KAJ3221937.1"/>
    <property type="molecule type" value="Genomic_DNA"/>
</dbReference>
<dbReference type="Gene3D" id="3.90.1150.10">
    <property type="entry name" value="Aspartate Aminotransferase, domain 1"/>
    <property type="match status" value="1"/>
</dbReference>
<dbReference type="Gene3D" id="3.40.640.10">
    <property type="entry name" value="Type I PLP-dependent aspartate aminotransferase-like (Major domain)"/>
    <property type="match status" value="1"/>
</dbReference>
<dbReference type="SUPFAM" id="SSF53383">
    <property type="entry name" value="PLP-dependent transferases"/>
    <property type="match status" value="1"/>
</dbReference>
<dbReference type="AlphaFoldDB" id="A0AAD5U285"/>
<evidence type="ECO:0000256" key="2">
    <source>
        <dbReference type="ARBA" id="ARBA00006966"/>
    </source>
</evidence>
<evidence type="ECO:0000256" key="3">
    <source>
        <dbReference type="ARBA" id="ARBA00022898"/>
    </source>
</evidence>
<keyword evidence="4" id="KW-0456">Lyase</keyword>
<dbReference type="Gene3D" id="3.30.470.20">
    <property type="entry name" value="ATP-grasp fold, B domain"/>
    <property type="match status" value="1"/>
</dbReference>